<gene>
    <name evidence="1" type="ordered locus">HRM2_15880</name>
</gene>
<name>C0QAB2_DESAH</name>
<dbReference type="AlphaFoldDB" id="C0QAB2"/>
<keyword evidence="2" id="KW-1185">Reference proteome</keyword>
<evidence type="ECO:0000313" key="2">
    <source>
        <dbReference type="Proteomes" id="UP000000442"/>
    </source>
</evidence>
<dbReference type="STRING" id="177437.HRM2_15880"/>
<reference evidence="1 2" key="1">
    <citation type="journal article" date="2009" name="Environ. Microbiol.">
        <title>Genome sequence of Desulfobacterium autotrophicum HRM2, a marine sulfate reducer oxidizing organic carbon completely to carbon dioxide.</title>
        <authorList>
            <person name="Strittmatter A.W."/>
            <person name="Liesegang H."/>
            <person name="Rabus R."/>
            <person name="Decker I."/>
            <person name="Amann J."/>
            <person name="Andres S."/>
            <person name="Henne A."/>
            <person name="Fricke W.F."/>
            <person name="Martinez-Arias R."/>
            <person name="Bartels D."/>
            <person name="Goesmann A."/>
            <person name="Krause L."/>
            <person name="Puehler A."/>
            <person name="Klenk H.P."/>
            <person name="Richter M."/>
            <person name="Schuler M."/>
            <person name="Gloeckner F.O."/>
            <person name="Meyerdierks A."/>
            <person name="Gottschalk G."/>
            <person name="Amann R."/>
        </authorList>
    </citation>
    <scope>NUCLEOTIDE SEQUENCE [LARGE SCALE GENOMIC DNA]</scope>
    <source>
        <strain evidence="2">ATCC 43914 / DSM 3382 / HRM2</strain>
    </source>
</reference>
<proteinExistence type="predicted"/>
<accession>C0QAB2</accession>
<sequence>MLDFPGGTVNGVEQNTSSGVNLKLSLPRNAKSDCAGFSAVSKGVGINEELKYVRQ</sequence>
<dbReference type="EMBL" id="CP001087">
    <property type="protein sequence ID" value="ACN14697.1"/>
    <property type="molecule type" value="Genomic_DNA"/>
</dbReference>
<organism evidence="1 2">
    <name type="scientific">Desulforapulum autotrophicum (strain ATCC 43914 / DSM 3382 / VKM B-1955 / HRM2)</name>
    <name type="common">Desulfobacterium autotrophicum</name>
    <dbReference type="NCBI Taxonomy" id="177437"/>
    <lineage>
        <taxon>Bacteria</taxon>
        <taxon>Pseudomonadati</taxon>
        <taxon>Thermodesulfobacteriota</taxon>
        <taxon>Desulfobacteria</taxon>
        <taxon>Desulfobacterales</taxon>
        <taxon>Desulfobacteraceae</taxon>
        <taxon>Desulforapulum</taxon>
    </lineage>
</organism>
<dbReference type="Proteomes" id="UP000000442">
    <property type="component" value="Chromosome"/>
</dbReference>
<protein>
    <submittedName>
        <fullName evidence="1">Uncharacterized protein</fullName>
    </submittedName>
</protein>
<evidence type="ECO:0000313" key="1">
    <source>
        <dbReference type="EMBL" id="ACN14697.1"/>
    </source>
</evidence>
<dbReference type="HOGENOM" id="CLU_3024644_0_0_7"/>
<dbReference type="KEGG" id="dat:HRM2_15880"/>